<evidence type="ECO:0000256" key="1">
    <source>
        <dbReference type="ARBA" id="ARBA00023125"/>
    </source>
</evidence>
<sequence>MRQNEHAVRRSRGRPPIRSDEETRHLILEAASLEFRANGYASTTMSAVGQRAGVSTKTMYRLIPTKADLFKSMCSERIGRFMLAIDETSVGTLELEAALERILGAYGNLALDGEVIAITRLVTSESDRFPELGSAFYEGAFRRTREAIESWLRLKCHQGLIALDDPGVAADMLRGMMIMEPQRAVMLGQRPAPDAEEIAARASMCARLFLNGCRSIG</sequence>
<dbReference type="Pfam" id="PF00440">
    <property type="entry name" value="TetR_N"/>
    <property type="match status" value="1"/>
</dbReference>
<gene>
    <name evidence="5" type="ORF">BB934_31470</name>
</gene>
<dbReference type="InterPro" id="IPR036271">
    <property type="entry name" value="Tet_transcr_reg_TetR-rel_C_sf"/>
</dbReference>
<dbReference type="RefSeq" id="WP_099514296.1">
    <property type="nucleotide sequence ID" value="NZ_CP016617.1"/>
</dbReference>
<evidence type="ECO:0000259" key="4">
    <source>
        <dbReference type="PROSITE" id="PS50977"/>
    </source>
</evidence>
<dbReference type="OrthoDB" id="9816431at2"/>
<reference evidence="5" key="1">
    <citation type="submission" date="2016-07" db="EMBL/GenBank/DDBJ databases">
        <title>Microvirga ossetica sp. nov. a new species of rhizobia isolated from root nodules of the legume species Vicia alpestris Steven originated from North Ossetia region in the Caucasus.</title>
        <authorList>
            <person name="Safronova V.I."/>
            <person name="Kuznetsova I.G."/>
            <person name="Sazanova A.L."/>
            <person name="Belimov A."/>
            <person name="Andronov E."/>
            <person name="Osledkin Y.S."/>
            <person name="Onishchuk O.P."/>
            <person name="Kurchak O.N."/>
            <person name="Shaposhnikov A.I."/>
            <person name="Willems A."/>
            <person name="Tikhonovich I.A."/>
        </authorList>
    </citation>
    <scope>NUCLEOTIDE SEQUENCE [LARGE SCALE GENOMIC DNA]</scope>
    <source>
        <strain evidence="5">V5/3M</strain>
        <plasmid evidence="5">unnamed1</plasmid>
    </source>
</reference>
<protein>
    <submittedName>
        <fullName evidence="5">TetR family transcriptional regulator</fullName>
    </submittedName>
</protein>
<feature type="domain" description="HTH tetR-type" evidence="4">
    <location>
        <begin position="21"/>
        <end position="81"/>
    </location>
</feature>
<dbReference type="InterPro" id="IPR001647">
    <property type="entry name" value="HTH_TetR"/>
</dbReference>
<dbReference type="PANTHER" id="PTHR30055">
    <property type="entry name" value="HTH-TYPE TRANSCRIPTIONAL REGULATOR RUTR"/>
    <property type="match status" value="1"/>
</dbReference>
<dbReference type="GO" id="GO:0003700">
    <property type="term" value="F:DNA-binding transcription factor activity"/>
    <property type="evidence" value="ECO:0007669"/>
    <property type="project" value="TreeGrafter"/>
</dbReference>
<organism evidence="5">
    <name type="scientific">Microvirga ossetica</name>
    <dbReference type="NCBI Taxonomy" id="1882682"/>
    <lineage>
        <taxon>Bacteria</taxon>
        <taxon>Pseudomonadati</taxon>
        <taxon>Pseudomonadota</taxon>
        <taxon>Alphaproteobacteria</taxon>
        <taxon>Hyphomicrobiales</taxon>
        <taxon>Methylobacteriaceae</taxon>
        <taxon>Microvirga</taxon>
    </lineage>
</organism>
<feature type="region of interest" description="Disordered" evidence="3">
    <location>
        <begin position="1"/>
        <end position="21"/>
    </location>
</feature>
<evidence type="ECO:0000256" key="2">
    <source>
        <dbReference type="PROSITE-ProRule" id="PRU00335"/>
    </source>
</evidence>
<dbReference type="Gene3D" id="1.10.357.10">
    <property type="entry name" value="Tetracycline Repressor, domain 2"/>
    <property type="match status" value="1"/>
</dbReference>
<dbReference type="PROSITE" id="PS50977">
    <property type="entry name" value="HTH_TETR_2"/>
    <property type="match status" value="1"/>
</dbReference>
<dbReference type="SUPFAM" id="SSF46689">
    <property type="entry name" value="Homeodomain-like"/>
    <property type="match status" value="1"/>
</dbReference>
<dbReference type="Pfam" id="PF14246">
    <property type="entry name" value="TetR_C_7"/>
    <property type="match status" value="1"/>
</dbReference>
<dbReference type="InterPro" id="IPR039536">
    <property type="entry name" value="TetR_C_Proteobacteria"/>
</dbReference>
<dbReference type="AlphaFoldDB" id="A0A1B2ETG8"/>
<dbReference type="SUPFAM" id="SSF48498">
    <property type="entry name" value="Tetracyclin repressor-like, C-terminal domain"/>
    <property type="match status" value="1"/>
</dbReference>
<dbReference type="GO" id="GO:0000976">
    <property type="term" value="F:transcription cis-regulatory region binding"/>
    <property type="evidence" value="ECO:0007669"/>
    <property type="project" value="TreeGrafter"/>
</dbReference>
<dbReference type="InterPro" id="IPR009057">
    <property type="entry name" value="Homeodomain-like_sf"/>
</dbReference>
<keyword evidence="5" id="KW-0614">Plasmid</keyword>
<dbReference type="InterPro" id="IPR050109">
    <property type="entry name" value="HTH-type_TetR-like_transc_reg"/>
</dbReference>
<accession>A0A1B2ETG8</accession>
<proteinExistence type="predicted"/>
<dbReference type="KEGG" id="moc:BB934_31470"/>
<geneLocation type="plasmid" evidence="5">
    <name>unnamed1</name>
</geneLocation>
<evidence type="ECO:0000256" key="3">
    <source>
        <dbReference type="SAM" id="MobiDB-lite"/>
    </source>
</evidence>
<dbReference type="PANTHER" id="PTHR30055:SF223">
    <property type="entry name" value="HTH-TYPE TRANSCRIPTIONAL REGULATOR UIDR"/>
    <property type="match status" value="1"/>
</dbReference>
<keyword evidence="1 2" id="KW-0238">DNA-binding</keyword>
<feature type="DNA-binding region" description="H-T-H motif" evidence="2">
    <location>
        <begin position="44"/>
        <end position="63"/>
    </location>
</feature>
<dbReference type="EMBL" id="CP016617">
    <property type="protein sequence ID" value="ANY83274.1"/>
    <property type="molecule type" value="Genomic_DNA"/>
</dbReference>
<evidence type="ECO:0000313" key="5">
    <source>
        <dbReference type="EMBL" id="ANY83274.1"/>
    </source>
</evidence>
<name>A0A1B2ETG8_9HYPH</name>